<keyword evidence="1" id="KW-0489">Methyltransferase</keyword>
<dbReference type="Pfam" id="PF05724">
    <property type="entry name" value="TPMT"/>
    <property type="match status" value="1"/>
</dbReference>
<organism evidence="4 5">
    <name type="scientific">Dibothriocephalus latus</name>
    <name type="common">Fish tapeworm</name>
    <name type="synonym">Diphyllobothrium latum</name>
    <dbReference type="NCBI Taxonomy" id="60516"/>
    <lineage>
        <taxon>Eukaryota</taxon>
        <taxon>Metazoa</taxon>
        <taxon>Spiralia</taxon>
        <taxon>Lophotrochozoa</taxon>
        <taxon>Platyhelminthes</taxon>
        <taxon>Cestoda</taxon>
        <taxon>Eucestoda</taxon>
        <taxon>Diphyllobothriidea</taxon>
        <taxon>Diphyllobothriidae</taxon>
        <taxon>Dibothriocephalus</taxon>
    </lineage>
</organism>
<dbReference type="InterPro" id="IPR008854">
    <property type="entry name" value="TPMT"/>
</dbReference>
<evidence type="ECO:0000313" key="4">
    <source>
        <dbReference type="EMBL" id="VDN12504.1"/>
    </source>
</evidence>
<sequence>MADDSAQSTLVDSRCLRKVSSEAPYRFVERLLYCSEFLPSGLAFLLQVLIEYWDKLHPTDNFTHIYVPLCGKTVDMRWLYQKGVIVVGSDFVEEAAIEFVKEHPQLAMSRTEVTLKNGEQTVVYENCDVEHSWQDAVHIATAGVIRPLRWYLIKLRAADIADTSTNPIVTRANDSQPSLLASVRQSYRPAMT</sequence>
<gene>
    <name evidence="4" type="ORF">DILT_LOCUS8335</name>
</gene>
<evidence type="ECO:0000313" key="5">
    <source>
        <dbReference type="Proteomes" id="UP000281553"/>
    </source>
</evidence>
<evidence type="ECO:0000256" key="3">
    <source>
        <dbReference type="ARBA" id="ARBA00022691"/>
    </source>
</evidence>
<dbReference type="GO" id="GO:0008119">
    <property type="term" value="F:thiopurine S-methyltransferase activity"/>
    <property type="evidence" value="ECO:0007669"/>
    <property type="project" value="TreeGrafter"/>
</dbReference>
<dbReference type="PANTHER" id="PTHR10259">
    <property type="entry name" value="THIOPURINE S-METHYLTRANSFERASE"/>
    <property type="match status" value="1"/>
</dbReference>
<keyword evidence="3" id="KW-0949">S-adenosyl-L-methionine</keyword>
<evidence type="ECO:0000256" key="1">
    <source>
        <dbReference type="ARBA" id="ARBA00022603"/>
    </source>
</evidence>
<keyword evidence="2" id="KW-0808">Transferase</keyword>
<dbReference type="GO" id="GO:0032259">
    <property type="term" value="P:methylation"/>
    <property type="evidence" value="ECO:0007669"/>
    <property type="project" value="UniProtKB-KW"/>
</dbReference>
<reference evidence="4 5" key="1">
    <citation type="submission" date="2018-11" db="EMBL/GenBank/DDBJ databases">
        <authorList>
            <consortium name="Pathogen Informatics"/>
        </authorList>
    </citation>
    <scope>NUCLEOTIDE SEQUENCE [LARGE SCALE GENOMIC DNA]</scope>
</reference>
<dbReference type="Gene3D" id="3.40.50.150">
    <property type="entry name" value="Vaccinia Virus protein VP39"/>
    <property type="match status" value="1"/>
</dbReference>
<dbReference type="PANTHER" id="PTHR10259:SF11">
    <property type="entry name" value="THIOPURINE S-METHYLTRANSFERASE"/>
    <property type="match status" value="1"/>
</dbReference>
<name>A0A3P7L7I9_DIBLA</name>
<dbReference type="AlphaFoldDB" id="A0A3P7L7I9"/>
<evidence type="ECO:0008006" key="6">
    <source>
        <dbReference type="Google" id="ProtNLM"/>
    </source>
</evidence>
<keyword evidence="5" id="KW-1185">Reference proteome</keyword>
<proteinExistence type="predicted"/>
<evidence type="ECO:0000256" key="2">
    <source>
        <dbReference type="ARBA" id="ARBA00022679"/>
    </source>
</evidence>
<dbReference type="InterPro" id="IPR029063">
    <property type="entry name" value="SAM-dependent_MTases_sf"/>
</dbReference>
<dbReference type="EMBL" id="UYRU01054055">
    <property type="protein sequence ID" value="VDN12504.1"/>
    <property type="molecule type" value="Genomic_DNA"/>
</dbReference>
<dbReference type="SUPFAM" id="SSF53335">
    <property type="entry name" value="S-adenosyl-L-methionine-dependent methyltransferases"/>
    <property type="match status" value="1"/>
</dbReference>
<protein>
    <recommendedName>
        <fullName evidence="6">Thiopurine S-methyltransferase</fullName>
    </recommendedName>
</protein>
<dbReference type="OrthoDB" id="276151at2759"/>
<accession>A0A3P7L7I9</accession>
<dbReference type="Proteomes" id="UP000281553">
    <property type="component" value="Unassembled WGS sequence"/>
</dbReference>